<feature type="region of interest" description="Disordered" evidence="1">
    <location>
        <begin position="45"/>
        <end position="78"/>
    </location>
</feature>
<evidence type="ECO:0000256" key="1">
    <source>
        <dbReference type="SAM" id="MobiDB-lite"/>
    </source>
</evidence>
<name>A0A645G7Y1_9ZZZZ</name>
<feature type="compositionally biased region" description="Basic and acidic residues" evidence="1">
    <location>
        <begin position="69"/>
        <end position="78"/>
    </location>
</feature>
<dbReference type="EMBL" id="VSSQ01067686">
    <property type="protein sequence ID" value="MPN20033.1"/>
    <property type="molecule type" value="Genomic_DNA"/>
</dbReference>
<comment type="caution">
    <text evidence="2">The sequence shown here is derived from an EMBL/GenBank/DDBJ whole genome shotgun (WGS) entry which is preliminary data.</text>
</comment>
<accession>A0A645G7Y1</accession>
<gene>
    <name evidence="2" type="ORF">SDC9_167409</name>
</gene>
<dbReference type="AlphaFoldDB" id="A0A645G7Y1"/>
<proteinExistence type="predicted"/>
<sequence>MQQTVLHRELIVSDTNRVDPRKVEAVEIRRVLAFRVMPEHDAAAVEPAQQVRTDRGGVTHRWPQVRGSSSERYRTSDS</sequence>
<reference evidence="2" key="1">
    <citation type="submission" date="2019-08" db="EMBL/GenBank/DDBJ databases">
        <authorList>
            <person name="Kucharzyk K."/>
            <person name="Murdoch R.W."/>
            <person name="Higgins S."/>
            <person name="Loffler F."/>
        </authorList>
    </citation>
    <scope>NUCLEOTIDE SEQUENCE</scope>
</reference>
<protein>
    <submittedName>
        <fullName evidence="2">Uncharacterized protein</fullName>
    </submittedName>
</protein>
<evidence type="ECO:0000313" key="2">
    <source>
        <dbReference type="EMBL" id="MPN20033.1"/>
    </source>
</evidence>
<organism evidence="2">
    <name type="scientific">bioreactor metagenome</name>
    <dbReference type="NCBI Taxonomy" id="1076179"/>
    <lineage>
        <taxon>unclassified sequences</taxon>
        <taxon>metagenomes</taxon>
        <taxon>ecological metagenomes</taxon>
    </lineage>
</organism>